<evidence type="ECO:0008006" key="4">
    <source>
        <dbReference type="Google" id="ProtNLM"/>
    </source>
</evidence>
<evidence type="ECO:0000313" key="3">
    <source>
        <dbReference type="Proteomes" id="UP001597497"/>
    </source>
</evidence>
<keyword evidence="1" id="KW-1133">Transmembrane helix</keyword>
<keyword evidence="1" id="KW-0472">Membrane</keyword>
<evidence type="ECO:0000256" key="1">
    <source>
        <dbReference type="SAM" id="Phobius"/>
    </source>
</evidence>
<accession>A0ABW5RD60</accession>
<protein>
    <recommendedName>
        <fullName evidence="4">DUF4179 domain-containing protein</fullName>
    </recommendedName>
</protein>
<dbReference type="RefSeq" id="WP_379930521.1">
    <property type="nucleotide sequence ID" value="NZ_JBHUMM010000043.1"/>
</dbReference>
<dbReference type="Proteomes" id="UP001597497">
    <property type="component" value="Unassembled WGS sequence"/>
</dbReference>
<keyword evidence="3" id="KW-1185">Reference proteome</keyword>
<reference evidence="3" key="1">
    <citation type="journal article" date="2019" name="Int. J. Syst. Evol. Microbiol.">
        <title>The Global Catalogue of Microorganisms (GCM) 10K type strain sequencing project: providing services to taxonomists for standard genome sequencing and annotation.</title>
        <authorList>
            <consortium name="The Broad Institute Genomics Platform"/>
            <consortium name="The Broad Institute Genome Sequencing Center for Infectious Disease"/>
            <person name="Wu L."/>
            <person name="Ma J."/>
        </authorList>
    </citation>
    <scope>NUCLEOTIDE SEQUENCE [LARGE SCALE GENOMIC DNA]</scope>
    <source>
        <strain evidence="3">KCTC 33676</strain>
    </source>
</reference>
<evidence type="ECO:0000313" key="2">
    <source>
        <dbReference type="EMBL" id="MFD2672963.1"/>
    </source>
</evidence>
<sequence>MRDKLKKELNQIPIPTELGQRSEIGIEKAFIEMKNNQTNQYSFQRKKRRIPSRILISSMITLLLTSTIVYKSEVLAALQKALHFVPGIGVVEDENSTQKYILSKPTTIQVGNGELTIKGMMMDAKMIYIFLTSSSIDKINGLTITNEQGTSYVLDKSHLTSTEGKWSCVFWYKGKPEVTDQVEVTFNDYPNTSVPLNLKPSKIVHDYDMLGETMNSENISITAIPARMDDKASVTIVSQHNEDFTIEDYGINFINSPHSPIQSIEVFDEQGESYPIERDIGISSPANEFFFTINENAKKIFIHIPEINVTYHDRILHSIKMPQEDSKRLDQTVYIANHPVTFTKVELITKENQRWAKVFVDVNFQQNAKSSLHHFGVDGIVLNEETNIIEYLLVKVDEDSNKIDLWLTDPQVIIRGPWMFEVPADTYFNH</sequence>
<organism evidence="2 3">
    <name type="scientific">Marinicrinis sediminis</name>
    <dbReference type="NCBI Taxonomy" id="1652465"/>
    <lineage>
        <taxon>Bacteria</taxon>
        <taxon>Bacillati</taxon>
        <taxon>Bacillota</taxon>
        <taxon>Bacilli</taxon>
        <taxon>Bacillales</taxon>
        <taxon>Paenibacillaceae</taxon>
    </lineage>
</organism>
<feature type="transmembrane region" description="Helical" evidence="1">
    <location>
        <begin position="50"/>
        <end position="70"/>
    </location>
</feature>
<dbReference type="EMBL" id="JBHUMM010000043">
    <property type="protein sequence ID" value="MFD2672963.1"/>
    <property type="molecule type" value="Genomic_DNA"/>
</dbReference>
<gene>
    <name evidence="2" type="ORF">ACFSUC_15445</name>
</gene>
<proteinExistence type="predicted"/>
<name>A0ABW5RD60_9BACL</name>
<comment type="caution">
    <text evidence="2">The sequence shown here is derived from an EMBL/GenBank/DDBJ whole genome shotgun (WGS) entry which is preliminary data.</text>
</comment>
<keyword evidence="1" id="KW-0812">Transmembrane</keyword>